<dbReference type="GO" id="GO:0004792">
    <property type="term" value="F:thiosulfate-cyanide sulfurtransferase activity"/>
    <property type="evidence" value="ECO:0007669"/>
    <property type="project" value="TreeGrafter"/>
</dbReference>
<dbReference type="OrthoDB" id="9791096at2"/>
<dbReference type="PANTHER" id="PTHR44086">
    <property type="entry name" value="THIOSULFATE SULFURTRANSFERASE RDL2, MITOCHONDRIAL-RELATED"/>
    <property type="match status" value="1"/>
</dbReference>
<name>A0A250KNQ7_9GAMM</name>
<dbReference type="SUPFAM" id="SSF52821">
    <property type="entry name" value="Rhodanese/Cell cycle control phosphatase"/>
    <property type="match status" value="1"/>
</dbReference>
<gene>
    <name evidence="2" type="ORF">sS8_1266</name>
</gene>
<dbReference type="InterPro" id="IPR001763">
    <property type="entry name" value="Rhodanese-like_dom"/>
</dbReference>
<dbReference type="CDD" id="cd00158">
    <property type="entry name" value="RHOD"/>
    <property type="match status" value="1"/>
</dbReference>
<evidence type="ECO:0000313" key="3">
    <source>
        <dbReference type="Proteomes" id="UP000266313"/>
    </source>
</evidence>
<dbReference type="InterPro" id="IPR036873">
    <property type="entry name" value="Rhodanese-like_dom_sf"/>
</dbReference>
<dbReference type="AlphaFoldDB" id="A0A250KNQ7"/>
<dbReference type="EMBL" id="AP017928">
    <property type="protein sequence ID" value="BBA33228.1"/>
    <property type="molecule type" value="Genomic_DNA"/>
</dbReference>
<evidence type="ECO:0000259" key="1">
    <source>
        <dbReference type="PROSITE" id="PS50206"/>
    </source>
</evidence>
<reference evidence="2 3" key="1">
    <citation type="submission" date="2016-12" db="EMBL/GenBank/DDBJ databases">
        <title>Genome sequencing of Methylocaldum marinum.</title>
        <authorList>
            <person name="Takeuchi M."/>
            <person name="Kamagata Y."/>
            <person name="Hiraoka S."/>
            <person name="Oshima K."/>
            <person name="Hattori M."/>
            <person name="Iwasaki W."/>
        </authorList>
    </citation>
    <scope>NUCLEOTIDE SEQUENCE [LARGE SCALE GENOMIC DNA]</scope>
    <source>
        <strain evidence="2 3">S8</strain>
    </source>
</reference>
<evidence type="ECO:0000313" key="2">
    <source>
        <dbReference type="EMBL" id="BBA33228.1"/>
    </source>
</evidence>
<dbReference type="Gene3D" id="3.40.250.10">
    <property type="entry name" value="Rhodanese-like domain"/>
    <property type="match status" value="1"/>
</dbReference>
<keyword evidence="3" id="KW-1185">Reference proteome</keyword>
<dbReference type="PANTHER" id="PTHR44086:SF13">
    <property type="entry name" value="THIOSULFATE SULFURTRANSFERASE PSPE"/>
    <property type="match status" value="1"/>
</dbReference>
<protein>
    <submittedName>
        <fullName evidence="2">Rhodanese domain-containing protein</fullName>
    </submittedName>
</protein>
<proteinExistence type="predicted"/>
<dbReference type="SMART" id="SM00450">
    <property type="entry name" value="RHOD"/>
    <property type="match status" value="1"/>
</dbReference>
<dbReference type="Proteomes" id="UP000266313">
    <property type="component" value="Chromosome"/>
</dbReference>
<feature type="domain" description="Rhodanese" evidence="1">
    <location>
        <begin position="27"/>
        <end position="120"/>
    </location>
</feature>
<dbReference type="KEGG" id="mmai:sS8_1266"/>
<organism evidence="2 3">
    <name type="scientific">Methylocaldum marinum</name>
    <dbReference type="NCBI Taxonomy" id="1432792"/>
    <lineage>
        <taxon>Bacteria</taxon>
        <taxon>Pseudomonadati</taxon>
        <taxon>Pseudomonadota</taxon>
        <taxon>Gammaproteobacteria</taxon>
        <taxon>Methylococcales</taxon>
        <taxon>Methylococcaceae</taxon>
        <taxon>Methylocaldum</taxon>
    </lineage>
</organism>
<accession>A0A250KNQ7</accession>
<dbReference type="PROSITE" id="PS50206">
    <property type="entry name" value="RHODANESE_3"/>
    <property type="match status" value="1"/>
</dbReference>
<sequence length="124" mass="13257">MPLTPMDLVAEAKRHIKEVNLDEAGSLLGKALVLDVREPAEFALGALPGAVNIPRGVLEFKIDGHPAFQNRRDADILVYCQTGGRSALATESLRKLGYENAVSLAGGFKLWQESGQAVESPSVS</sequence>
<dbReference type="RefSeq" id="WP_119632639.1">
    <property type="nucleotide sequence ID" value="NZ_AP017928.1"/>
</dbReference>
<dbReference type="Pfam" id="PF00581">
    <property type="entry name" value="Rhodanese"/>
    <property type="match status" value="1"/>
</dbReference>